<dbReference type="Gene3D" id="3.40.1110.10">
    <property type="entry name" value="Calcium-transporting ATPase, cytoplasmic domain N"/>
    <property type="match status" value="1"/>
</dbReference>
<sequence>MLFFIVHDVPGRVRLRARYGFSLRKAQVLADRLDAVGGIEGVRVNPRTGSVLLLYANDEAKRAAFLLLAVAASEQPSGDVAVCGENLPEPAGRPSWGPFLRYIFVRPFMPVLVRVATAVAASVPFILKGVAALCRGRLSVDVLDAAAIGISLLRRDFKTARLLTLLLGFGEALEAWTRKKSLDTLAQSLALDVDTVWVRREGREMHVAISELSEDDLVIVRTGSAIPVDGVVAEGEASVNQASMTGEPLGVLRSPGSSVYAGTVVEEGEIAIRPTGVGDGTRLRQIVRFIEDSEALKAGVQGKAERLADAVVPFSFLLAGLVWLVTRNPARAASVLLVDYSCALKLSTPLAVLAAMKEGVGRGVLVKGGRFLESLAAADAVVFDKTGTLTESRPRVAEVIPGEGYERDDILRTAACLEEHFPHPVARAVVRKAEQEGLHHQEEHTEVEYVVAHGIASRLHGKRVLFGSRHYIHHDEGVPVDAMREDIERLAREGRSILYLAVDGKLAGLIAIEDPLRPEAAPVIRKLLGRGIRVVMLTGDDERTAAAVAERLGISEYRSQVLPTDKAEVIRSLQAEGHTVAMLGDGINDSPALSAADVGVTLSDGADLAREVADVVLTECRLDGLVTAVDLSKAAMRRIRTDFGLIMTLNTVFLASGLAGFLQPGPSALLHNLTTVGVSLNAMRPMLKAGAELQLEEVSA</sequence>
<keyword evidence="9" id="KW-1003">Cell membrane</keyword>
<dbReference type="NCBIfam" id="TIGR01494">
    <property type="entry name" value="ATPase_P-type"/>
    <property type="match status" value="1"/>
</dbReference>
<dbReference type="eggNOG" id="COG2217">
    <property type="taxonomic scope" value="Bacteria"/>
</dbReference>
<reference evidence="11 12" key="2">
    <citation type="submission" date="2013-04" db="EMBL/GenBank/DDBJ databases">
        <title>The Genome Sequence of Bilophila wadsworthia 3_1_6.</title>
        <authorList>
            <consortium name="The Broad Institute Genomics Platform"/>
            <person name="Earl A."/>
            <person name="Ward D."/>
            <person name="Feldgarden M."/>
            <person name="Gevers D."/>
            <person name="Sibley C."/>
            <person name="Strauss J."/>
            <person name="Allen-Vercoe E."/>
            <person name="Walker B."/>
            <person name="Young S."/>
            <person name="Zeng Q."/>
            <person name="Gargeya S."/>
            <person name="Fitzgerald M."/>
            <person name="Haas B."/>
            <person name="Abouelleil A."/>
            <person name="Allen A.W."/>
            <person name="Alvarado L."/>
            <person name="Arachchi H.M."/>
            <person name="Berlin A.M."/>
            <person name="Chapman S.B."/>
            <person name="Gainer-Dewar J."/>
            <person name="Goldberg J."/>
            <person name="Griggs A."/>
            <person name="Gujja S."/>
            <person name="Hansen M."/>
            <person name="Howarth C."/>
            <person name="Imamovic A."/>
            <person name="Ireland A."/>
            <person name="Larimer J."/>
            <person name="McCowan C."/>
            <person name="Murphy C."/>
            <person name="Pearson M."/>
            <person name="Poon T.W."/>
            <person name="Priest M."/>
            <person name="Roberts A."/>
            <person name="Saif S."/>
            <person name="Shea T."/>
            <person name="Sisk P."/>
            <person name="Sykes S."/>
            <person name="Wortman J."/>
            <person name="Nusbaum C."/>
            <person name="Birren B."/>
        </authorList>
    </citation>
    <scope>NUCLEOTIDE SEQUENCE [LARGE SCALE GENOMIC DNA]</scope>
    <source>
        <strain evidence="11 12">3_1_6</strain>
    </source>
</reference>
<comment type="subcellular location">
    <subcellularLocation>
        <location evidence="9">Cell membrane</location>
    </subcellularLocation>
    <subcellularLocation>
        <location evidence="1">Membrane</location>
    </subcellularLocation>
</comment>
<dbReference type="SFLD" id="SFLDG00002">
    <property type="entry name" value="C1.7:_P-type_atpase_like"/>
    <property type="match status" value="1"/>
</dbReference>
<dbReference type="GeneID" id="78084320"/>
<dbReference type="InterPro" id="IPR044492">
    <property type="entry name" value="P_typ_ATPase_HD_dom"/>
</dbReference>
<dbReference type="Gene3D" id="3.40.50.1000">
    <property type="entry name" value="HAD superfamily/HAD-like"/>
    <property type="match status" value="1"/>
</dbReference>
<dbReference type="InterPro" id="IPR001757">
    <property type="entry name" value="P_typ_ATPase"/>
</dbReference>
<dbReference type="Gene3D" id="2.70.150.10">
    <property type="entry name" value="Calcium-transporting ATPase, cytoplasmic transduction domain A"/>
    <property type="match status" value="1"/>
</dbReference>
<dbReference type="GO" id="GO:0016463">
    <property type="term" value="F:P-type zinc transporter activity"/>
    <property type="evidence" value="ECO:0007669"/>
    <property type="project" value="UniProtKB-EC"/>
</dbReference>
<dbReference type="Proteomes" id="UP000006034">
    <property type="component" value="Unassembled WGS sequence"/>
</dbReference>
<dbReference type="EC" id="7.2.2.12" evidence="7"/>
<keyword evidence="9" id="KW-0479">Metal-binding</keyword>
<dbReference type="InterPro" id="IPR036412">
    <property type="entry name" value="HAD-like_sf"/>
</dbReference>
<name>E5YAK4_BILW3</name>
<accession>E5YAK4</accession>
<dbReference type="PROSITE" id="PS01229">
    <property type="entry name" value="COF_2"/>
    <property type="match status" value="1"/>
</dbReference>
<keyword evidence="12" id="KW-1185">Reference proteome</keyword>
<dbReference type="GO" id="GO:0016887">
    <property type="term" value="F:ATP hydrolysis activity"/>
    <property type="evidence" value="ECO:0007669"/>
    <property type="project" value="InterPro"/>
</dbReference>
<dbReference type="GO" id="GO:0005886">
    <property type="term" value="C:plasma membrane"/>
    <property type="evidence" value="ECO:0007669"/>
    <property type="project" value="UniProtKB-SubCell"/>
</dbReference>
<dbReference type="InterPro" id="IPR008250">
    <property type="entry name" value="ATPase_P-typ_transduc_dom_A_sf"/>
</dbReference>
<comment type="catalytic activity">
    <reaction evidence="8">
        <text>Zn(2+)(in) + ATP + H2O = Zn(2+)(out) + ADP + phosphate + H(+)</text>
        <dbReference type="Rhea" id="RHEA:20621"/>
        <dbReference type="ChEBI" id="CHEBI:15377"/>
        <dbReference type="ChEBI" id="CHEBI:15378"/>
        <dbReference type="ChEBI" id="CHEBI:29105"/>
        <dbReference type="ChEBI" id="CHEBI:30616"/>
        <dbReference type="ChEBI" id="CHEBI:43474"/>
        <dbReference type="ChEBI" id="CHEBI:456216"/>
        <dbReference type="EC" id="7.2.2.12"/>
    </reaction>
</comment>
<reference evidence="11 12" key="1">
    <citation type="submission" date="2010-10" db="EMBL/GenBank/DDBJ databases">
        <authorList>
            <consortium name="The Broad Institute Genome Sequencing Platform"/>
            <person name="Ward D."/>
            <person name="Earl A."/>
            <person name="Feldgarden M."/>
            <person name="Young S.K."/>
            <person name="Gargeya S."/>
            <person name="Zeng Q."/>
            <person name="Alvarado L."/>
            <person name="Berlin A."/>
            <person name="Bochicchio J."/>
            <person name="Chapman S.B."/>
            <person name="Chen Z."/>
            <person name="Freedman E."/>
            <person name="Gellesch M."/>
            <person name="Goldberg J."/>
            <person name="Griggs A."/>
            <person name="Gujja S."/>
            <person name="Heilman E."/>
            <person name="Heiman D."/>
            <person name="Howarth C."/>
            <person name="Mehta T."/>
            <person name="Neiman D."/>
            <person name="Pearson M."/>
            <person name="Roberts A."/>
            <person name="Saif S."/>
            <person name="Shea T."/>
            <person name="Shenoy N."/>
            <person name="Sisk P."/>
            <person name="Stolte C."/>
            <person name="Sykes S."/>
            <person name="White J."/>
            <person name="Yandava C."/>
            <person name="Allen-Vercoe E."/>
            <person name="Sibley C."/>
            <person name="Ambrose C.E."/>
            <person name="Strauss J."/>
            <person name="Daigneault M."/>
            <person name="Haas B."/>
            <person name="Nusbaum C."/>
            <person name="Birren B."/>
        </authorList>
    </citation>
    <scope>NUCLEOTIDE SEQUENCE [LARGE SCALE GENOMIC DNA]</scope>
    <source>
        <strain evidence="11 12">3_1_6</strain>
    </source>
</reference>
<dbReference type="Pfam" id="PF00702">
    <property type="entry name" value="Hydrolase"/>
    <property type="match status" value="1"/>
</dbReference>
<dbReference type="GO" id="GO:0005524">
    <property type="term" value="F:ATP binding"/>
    <property type="evidence" value="ECO:0007669"/>
    <property type="project" value="UniProtKB-UniRule"/>
</dbReference>
<dbReference type="SUPFAM" id="SSF81653">
    <property type="entry name" value="Calcium ATPase, transduction domain A"/>
    <property type="match status" value="1"/>
</dbReference>
<keyword evidence="9" id="KW-0547">Nucleotide-binding</keyword>
<dbReference type="HOGENOM" id="CLU_001771_6_3_7"/>
<keyword evidence="4" id="KW-1278">Translocase</keyword>
<dbReference type="EMBL" id="ADCP02000001">
    <property type="protein sequence ID" value="EFV43016.1"/>
    <property type="molecule type" value="Genomic_DNA"/>
</dbReference>
<keyword evidence="9" id="KW-0067">ATP-binding</keyword>
<dbReference type="PANTHER" id="PTHR48085">
    <property type="entry name" value="CADMIUM/ZINC-TRANSPORTING ATPASE HMA2-RELATED"/>
    <property type="match status" value="1"/>
</dbReference>
<keyword evidence="3" id="KW-0812">Transmembrane</keyword>
<dbReference type="InterPro" id="IPR051014">
    <property type="entry name" value="Cation_Transport_ATPase_IB"/>
</dbReference>
<dbReference type="InterPro" id="IPR023214">
    <property type="entry name" value="HAD_sf"/>
</dbReference>
<keyword evidence="6" id="KW-0472">Membrane</keyword>
<dbReference type="GO" id="GO:0015086">
    <property type="term" value="F:cadmium ion transmembrane transporter activity"/>
    <property type="evidence" value="ECO:0007669"/>
    <property type="project" value="TreeGrafter"/>
</dbReference>
<dbReference type="CDD" id="cd07550">
    <property type="entry name" value="P-type_ATPase_HM"/>
    <property type="match status" value="1"/>
</dbReference>
<dbReference type="PANTHER" id="PTHR48085:SF5">
    <property type="entry name" value="CADMIUM_ZINC-TRANSPORTING ATPASE HMA4-RELATED"/>
    <property type="match status" value="1"/>
</dbReference>
<keyword evidence="5" id="KW-1133">Transmembrane helix</keyword>
<comment type="similarity">
    <text evidence="2 9">Belongs to the cation transport ATPase (P-type) (TC 3.A.3) family. Type IB subfamily.</text>
</comment>
<comment type="caution">
    <text evidence="11">The sequence shown here is derived from an EMBL/GenBank/DDBJ whole genome shotgun (WGS) entry which is preliminary data.</text>
</comment>
<dbReference type="GO" id="GO:0046872">
    <property type="term" value="F:metal ion binding"/>
    <property type="evidence" value="ECO:0007669"/>
    <property type="project" value="UniProtKB-KW"/>
</dbReference>
<evidence type="ECO:0000256" key="4">
    <source>
        <dbReference type="ARBA" id="ARBA00022967"/>
    </source>
</evidence>
<dbReference type="SUPFAM" id="SSF56784">
    <property type="entry name" value="HAD-like"/>
    <property type="match status" value="1"/>
</dbReference>
<dbReference type="SFLD" id="SFLDS00003">
    <property type="entry name" value="Haloacid_Dehalogenase"/>
    <property type="match status" value="1"/>
</dbReference>
<dbReference type="InterPro" id="IPR023299">
    <property type="entry name" value="ATPase_P-typ_cyto_dom_N"/>
</dbReference>
<evidence type="ECO:0000256" key="5">
    <source>
        <dbReference type="ARBA" id="ARBA00022989"/>
    </source>
</evidence>
<dbReference type="RefSeq" id="WP_005029802.1">
    <property type="nucleotide sequence ID" value="NZ_KE150238.1"/>
</dbReference>
<dbReference type="PROSITE" id="PS00154">
    <property type="entry name" value="ATPASE_E1_E2"/>
    <property type="match status" value="1"/>
</dbReference>
<dbReference type="AlphaFoldDB" id="E5YAK4"/>
<evidence type="ECO:0000259" key="10">
    <source>
        <dbReference type="Pfam" id="PF00122"/>
    </source>
</evidence>
<evidence type="ECO:0000256" key="9">
    <source>
        <dbReference type="RuleBase" id="RU362081"/>
    </source>
</evidence>
<dbReference type="SFLD" id="SFLDF00027">
    <property type="entry name" value="p-type_atpase"/>
    <property type="match status" value="1"/>
</dbReference>
<dbReference type="InterPro" id="IPR027256">
    <property type="entry name" value="P-typ_ATPase_IB"/>
</dbReference>
<gene>
    <name evidence="11" type="ORF">HMPREF0179_03225</name>
</gene>
<protein>
    <recommendedName>
        <fullName evidence="7">P-type Zn(2+) transporter</fullName>
        <ecNumber evidence="7">7.2.2.12</ecNumber>
    </recommendedName>
</protein>
<feature type="domain" description="P-type ATPase A" evidence="10">
    <location>
        <begin position="193"/>
        <end position="290"/>
    </location>
</feature>
<proteinExistence type="inferred from homology"/>
<evidence type="ECO:0000313" key="12">
    <source>
        <dbReference type="Proteomes" id="UP000006034"/>
    </source>
</evidence>
<evidence type="ECO:0000256" key="2">
    <source>
        <dbReference type="ARBA" id="ARBA00006024"/>
    </source>
</evidence>
<dbReference type="STRING" id="563192.HMPREF0179_03225"/>
<evidence type="ECO:0000256" key="6">
    <source>
        <dbReference type="ARBA" id="ARBA00023136"/>
    </source>
</evidence>
<evidence type="ECO:0000256" key="1">
    <source>
        <dbReference type="ARBA" id="ARBA00004370"/>
    </source>
</evidence>
<dbReference type="InterPro" id="IPR018303">
    <property type="entry name" value="ATPase_P-typ_P_site"/>
</dbReference>
<dbReference type="NCBIfam" id="TIGR01525">
    <property type="entry name" value="ATPase-IB_hvy"/>
    <property type="match status" value="1"/>
</dbReference>
<evidence type="ECO:0000256" key="8">
    <source>
        <dbReference type="ARBA" id="ARBA00047308"/>
    </source>
</evidence>
<evidence type="ECO:0000256" key="3">
    <source>
        <dbReference type="ARBA" id="ARBA00022692"/>
    </source>
</evidence>
<dbReference type="PRINTS" id="PR00119">
    <property type="entry name" value="CATATPASE"/>
</dbReference>
<evidence type="ECO:0000256" key="7">
    <source>
        <dbReference type="ARBA" id="ARBA00039097"/>
    </source>
</evidence>
<dbReference type="Pfam" id="PF00122">
    <property type="entry name" value="E1-E2_ATPase"/>
    <property type="match status" value="1"/>
</dbReference>
<dbReference type="OrthoDB" id="9763278at2"/>
<evidence type="ECO:0000313" key="11">
    <source>
        <dbReference type="EMBL" id="EFV43016.1"/>
    </source>
</evidence>
<dbReference type="InterPro" id="IPR059000">
    <property type="entry name" value="ATPase_P-type_domA"/>
</dbReference>
<organism evidence="11 12">
    <name type="scientific">Bilophila wadsworthia (strain 3_1_6)</name>
    <dbReference type="NCBI Taxonomy" id="563192"/>
    <lineage>
        <taxon>Bacteria</taxon>
        <taxon>Pseudomonadati</taxon>
        <taxon>Thermodesulfobacteriota</taxon>
        <taxon>Desulfovibrionia</taxon>
        <taxon>Desulfovibrionales</taxon>
        <taxon>Desulfovibrionaceae</taxon>
        <taxon>Bilophila</taxon>
    </lineage>
</organism>